<dbReference type="RefSeq" id="WP_067307225.1">
    <property type="nucleotide sequence ID" value="NZ_LRMV01000050.1"/>
</dbReference>
<keyword evidence="7 13" id="KW-0808">Transferase</keyword>
<dbReference type="Proteomes" id="UP000198226">
    <property type="component" value="Chromosome I"/>
</dbReference>
<dbReference type="InterPro" id="IPR031641">
    <property type="entry name" value="PapA_C"/>
</dbReference>
<dbReference type="EC" id="2.3.1.282" evidence="5"/>
<dbReference type="InterPro" id="IPR023213">
    <property type="entry name" value="CAT-like_dom_sf"/>
</dbReference>
<comment type="catalytic activity">
    <reaction evidence="1">
        <text>2 a mycocerosyl-[mycocerosic acid synthase] + a phthiocerol = a dimycocerosyl phthiocerol + 2 holo-[mycocerosic acid synthase].</text>
        <dbReference type="EC" id="2.3.1.282"/>
    </reaction>
</comment>
<evidence type="ECO:0000256" key="2">
    <source>
        <dbReference type="ARBA" id="ARBA00000625"/>
    </source>
</evidence>
<keyword evidence="14" id="KW-1185">Reference proteome</keyword>
<evidence type="ECO:0000256" key="3">
    <source>
        <dbReference type="ARBA" id="ARBA00001907"/>
    </source>
</evidence>
<gene>
    <name evidence="13" type="ORF">GA0070623_0106</name>
</gene>
<proteinExistence type="inferred from homology"/>
<evidence type="ECO:0000256" key="10">
    <source>
        <dbReference type="ARBA" id="ARBA00032317"/>
    </source>
</evidence>
<reference evidence="14" key="1">
    <citation type="submission" date="2016-06" db="EMBL/GenBank/DDBJ databases">
        <authorList>
            <person name="Varghese N."/>
            <person name="Submissions Spin"/>
        </authorList>
    </citation>
    <scope>NUCLEOTIDE SEQUENCE [LARGE SCALE GENOMIC DNA]</scope>
    <source>
        <strain evidence="14">DSM 44983</strain>
    </source>
</reference>
<comment type="catalytic activity">
    <reaction evidence="2">
        <text>2 a mycocerosyl-[mycocerosic acid synthase] + a phenolphthiocerol = a dimycocerosyl phenolphthiocerol + 2 holo-[mycocerosic acid synthase].</text>
        <dbReference type="EC" id="2.3.1.282"/>
    </reaction>
</comment>
<evidence type="ECO:0000256" key="1">
    <source>
        <dbReference type="ARBA" id="ARBA00000026"/>
    </source>
</evidence>
<dbReference type="SUPFAM" id="SSF52777">
    <property type="entry name" value="CoA-dependent acyltransferases"/>
    <property type="match status" value="2"/>
</dbReference>
<dbReference type="AlphaFoldDB" id="A0A125Q1K5"/>
<evidence type="ECO:0000256" key="8">
    <source>
        <dbReference type="ARBA" id="ARBA00023315"/>
    </source>
</evidence>
<evidence type="ECO:0000256" key="7">
    <source>
        <dbReference type="ARBA" id="ARBA00022679"/>
    </source>
</evidence>
<comment type="catalytic activity">
    <reaction evidence="3">
        <text>2 a mycocerosyl-[mycocerosic acid synthase] + a phthiodiolone = a dimycocerosyl phthiodiolone + 2 holo-[mycocerosic acid synthase].</text>
        <dbReference type="EC" id="2.3.1.282"/>
    </reaction>
</comment>
<dbReference type="EMBL" id="LT607752">
    <property type="protein sequence ID" value="SCG35589.1"/>
    <property type="molecule type" value="Genomic_DNA"/>
</dbReference>
<dbReference type="NCBIfam" id="NF006787">
    <property type="entry name" value="PRK09294.1-1"/>
    <property type="match status" value="1"/>
</dbReference>
<dbReference type="Gene3D" id="3.30.559.10">
    <property type="entry name" value="Chloramphenicol acetyltransferase-like domain"/>
    <property type="match status" value="1"/>
</dbReference>
<sequence>MTPAGTWRALAPSEQVHAAREAHIGYTVRAEGRLDLDALATAFAAVCRAYPQLSARLADGDDGPVFVASDSRPELRTGAGDVDRPLAGVTVDQRRTLSALHVVRDGDVASVCLLTHHSIADADHAVALLTEIWSSYTDVVRGVPVALPRQPYPRPLEDLLAERGIGPTVPVDGPLPRPMPMAAPLTDAERSVFARNGARHRLTAAQTTALAELGHREHVTLNGLLAGALLLAEAELRGLPLTELVYRFTVNLRRHLTPAVGATEGTNVLGGAGFGATDDIAPDAVTLGRAIGERLRSELADGSVQRSLLDMFSRSAPAAKPWDPSAAPVVVSMMNWGRVPSLRTPDGLRLTDFRATSHIRDPSGLGGYVVHTFDGRVGVDLLWPEGDAELPKRLDVLREQLSRLTSRR</sequence>
<evidence type="ECO:0000256" key="11">
    <source>
        <dbReference type="ARBA" id="ARBA00033407"/>
    </source>
</evidence>
<dbReference type="Gene3D" id="3.30.559.30">
    <property type="entry name" value="Nonribosomal peptide synthetase, condensation domain"/>
    <property type="match status" value="1"/>
</dbReference>
<name>A0A125Q1K5_9ACTN</name>
<evidence type="ECO:0000256" key="4">
    <source>
        <dbReference type="ARBA" id="ARBA00006558"/>
    </source>
</evidence>
<comment type="similarity">
    <text evidence="4">Belongs to the acyltransferase PapA5 family.</text>
</comment>
<dbReference type="OrthoDB" id="3318646at2"/>
<evidence type="ECO:0000313" key="13">
    <source>
        <dbReference type="EMBL" id="SCG35589.1"/>
    </source>
</evidence>
<evidence type="ECO:0000256" key="6">
    <source>
        <dbReference type="ARBA" id="ARBA00013449"/>
    </source>
</evidence>
<evidence type="ECO:0000259" key="12">
    <source>
        <dbReference type="Pfam" id="PF16911"/>
    </source>
</evidence>
<organism evidence="13 14">
    <name type="scientific">Micromonospora rifamycinica</name>
    <dbReference type="NCBI Taxonomy" id="291594"/>
    <lineage>
        <taxon>Bacteria</taxon>
        <taxon>Bacillati</taxon>
        <taxon>Actinomycetota</taxon>
        <taxon>Actinomycetes</taxon>
        <taxon>Micromonosporales</taxon>
        <taxon>Micromonosporaceae</taxon>
        <taxon>Micromonospora</taxon>
    </lineage>
</organism>
<keyword evidence="8" id="KW-0012">Acyltransferase</keyword>
<dbReference type="Pfam" id="PF16911">
    <property type="entry name" value="PapA_C"/>
    <property type="match status" value="1"/>
</dbReference>
<feature type="domain" description="Phthiocerol/phthiodiolone dimycocerosyl transferase C-terminal" evidence="12">
    <location>
        <begin position="197"/>
        <end position="381"/>
    </location>
</feature>
<protein>
    <recommendedName>
        <fullName evidence="6">Phthiocerol/phthiodiolone dimycocerosyl transferase</fullName>
        <ecNumber evidence="5">2.3.1.282</ecNumber>
    </recommendedName>
    <alternativeName>
        <fullName evidence="11">Acyltransferase PapA5</fullName>
    </alternativeName>
    <alternativeName>
        <fullName evidence="9">Phthiocerol/phthiodiolone O-acyltransferase</fullName>
    </alternativeName>
    <alternativeName>
        <fullName evidence="10">Polyketide synthase-associated protein A5</fullName>
    </alternativeName>
</protein>
<evidence type="ECO:0000256" key="5">
    <source>
        <dbReference type="ARBA" id="ARBA00012866"/>
    </source>
</evidence>
<accession>A0A125Q1K5</accession>
<dbReference type="GO" id="GO:0016746">
    <property type="term" value="F:acyltransferase activity"/>
    <property type="evidence" value="ECO:0007669"/>
    <property type="project" value="UniProtKB-KW"/>
</dbReference>
<evidence type="ECO:0000256" key="9">
    <source>
        <dbReference type="ARBA" id="ARBA00030465"/>
    </source>
</evidence>
<evidence type="ECO:0000313" key="14">
    <source>
        <dbReference type="Proteomes" id="UP000198226"/>
    </source>
</evidence>